<accession>A0AAQ3QUE2</accession>
<dbReference type="AlphaFoldDB" id="A0AAQ3QUE2"/>
<dbReference type="EMBL" id="CP136920">
    <property type="protein sequence ID" value="WOO40481.1"/>
    <property type="molecule type" value="Genomic_DNA"/>
</dbReference>
<dbReference type="KEGG" id="puo:RZN69_17325"/>
<evidence type="ECO:0000313" key="3">
    <source>
        <dbReference type="EMBL" id="WOO40432.1"/>
    </source>
</evidence>
<dbReference type="GO" id="GO:0005198">
    <property type="term" value="F:structural molecule activity"/>
    <property type="evidence" value="ECO:0007669"/>
    <property type="project" value="InterPro"/>
</dbReference>
<dbReference type="EMBL" id="CP136920">
    <property type="protein sequence ID" value="WOO40432.1"/>
    <property type="molecule type" value="Genomic_DNA"/>
</dbReference>
<evidence type="ECO:0000313" key="6">
    <source>
        <dbReference type="Proteomes" id="UP001304300"/>
    </source>
</evidence>
<gene>
    <name evidence="2" type="ORF">RZN69_17325</name>
    <name evidence="3" type="ORF">RZN69_17570</name>
    <name evidence="4" type="ORF">RZN69_17815</name>
    <name evidence="5" type="ORF">RZN69_18060</name>
</gene>
<dbReference type="NCBIfam" id="TIGR01539">
    <property type="entry name" value="portal_lambda"/>
    <property type="match status" value="1"/>
</dbReference>
<proteinExistence type="predicted"/>
<name>A0AAQ3QUE2_9BACT</name>
<evidence type="ECO:0000256" key="1">
    <source>
        <dbReference type="SAM" id="MobiDB-lite"/>
    </source>
</evidence>
<sequence length="522" mass="59230">MNELNTRDRATALEILNNPESKWAVMRQGERLKITKRPSVSRQYDAGRVDRLTENWTGGFASTGDSDIYQAAKVILQRARDLEENNDFVEKFLHELEVNIIGHTGIRLNSMPKNGDGTVDKLAKKAIESAWKRQNIPENYTVTRDTSGPETDRISIRTVARDGEMIKREVKGIDNEFGFAIHPLESDQLDIHLNGKAPETGNELRMGVELNEWKMPIAYWIDTDHPGDLYFWSRINNKIRVRVPANEIHFLKKKKRFTQTRGVSWIVTAMRRLRMLGGYEEAELVAATTAAAKMAFFTRIPGEGAGYGGDEENREPIRMDAEPGLMEELPVGVGIEKFDPQHPTQAFPDFRKAMLRGAAVGLGGPGYNTLAGDLEGVNYSSLREGKLSERDGYKIIQDWYIKSDKDPIFRSWLKHSLDFGLIKLDNGQPLPASRFQKFLNAEFKGRTWQWVDPEKDVKGLALLRENNWRSDRDIVEGIGDDYETVLDEIEADEKEKEARGIKSAPKRPNQTKPAVQVEESQG</sequence>
<dbReference type="GO" id="GO:0019068">
    <property type="term" value="P:virion assembly"/>
    <property type="evidence" value="ECO:0007669"/>
    <property type="project" value="InterPro"/>
</dbReference>
<protein>
    <submittedName>
        <fullName evidence="2">Phage portal protein</fullName>
    </submittedName>
</protein>
<dbReference type="Proteomes" id="UP001304300">
    <property type="component" value="Chromosome"/>
</dbReference>
<feature type="region of interest" description="Disordered" evidence="1">
    <location>
        <begin position="489"/>
        <end position="522"/>
    </location>
</feature>
<keyword evidence="6" id="KW-1185">Reference proteome</keyword>
<feature type="compositionally biased region" description="Polar residues" evidence="1">
    <location>
        <begin position="508"/>
        <end position="522"/>
    </location>
</feature>
<dbReference type="RefSeq" id="WP_317832601.1">
    <property type="nucleotide sequence ID" value="NZ_CP136920.1"/>
</dbReference>
<dbReference type="Pfam" id="PF05136">
    <property type="entry name" value="Phage_portal_2"/>
    <property type="match status" value="1"/>
</dbReference>
<dbReference type="KEGG" id="puo:RZN69_17815"/>
<dbReference type="KEGG" id="puo:RZN69_18060"/>
<dbReference type="KEGG" id="puo:RZN69_17570"/>
<organism evidence="2 6">
    <name type="scientific">Rubellicoccus peritrichatus</name>
    <dbReference type="NCBI Taxonomy" id="3080537"/>
    <lineage>
        <taxon>Bacteria</taxon>
        <taxon>Pseudomonadati</taxon>
        <taxon>Verrucomicrobiota</taxon>
        <taxon>Opitutia</taxon>
        <taxon>Puniceicoccales</taxon>
        <taxon>Cerasicoccaceae</taxon>
        <taxon>Rubellicoccus</taxon>
    </lineage>
</organism>
<dbReference type="EMBL" id="CP136920">
    <property type="protein sequence ID" value="WOO40530.1"/>
    <property type="molecule type" value="Genomic_DNA"/>
</dbReference>
<evidence type="ECO:0000313" key="5">
    <source>
        <dbReference type="EMBL" id="WOO40530.1"/>
    </source>
</evidence>
<reference evidence="2 6" key="1">
    <citation type="submission" date="2023-10" db="EMBL/GenBank/DDBJ databases">
        <title>Rubellicoccus peritrichatus gen. nov., sp. nov., isolated from an algae of coral reef tank.</title>
        <authorList>
            <person name="Luo J."/>
        </authorList>
    </citation>
    <scope>NUCLEOTIDE SEQUENCE [LARGE SCALE GENOMIC DNA]</scope>
    <source>
        <strain evidence="2 6">CR14</strain>
    </source>
</reference>
<dbReference type="EMBL" id="CP136920">
    <property type="protein sequence ID" value="WOO40383.1"/>
    <property type="molecule type" value="Genomic_DNA"/>
</dbReference>
<evidence type="ECO:0000313" key="2">
    <source>
        <dbReference type="EMBL" id="WOO40383.1"/>
    </source>
</evidence>
<evidence type="ECO:0000313" key="4">
    <source>
        <dbReference type="EMBL" id="WOO40481.1"/>
    </source>
</evidence>
<dbReference type="InterPro" id="IPR006429">
    <property type="entry name" value="Phage_lambda_portal"/>
</dbReference>